<evidence type="ECO:0000259" key="1">
    <source>
        <dbReference type="Pfam" id="PF06985"/>
    </source>
</evidence>
<comment type="caution">
    <text evidence="3">The sequence shown here is derived from an EMBL/GenBank/DDBJ whole genome shotgun (WGS) entry which is preliminary data.</text>
</comment>
<protein>
    <submittedName>
        <fullName evidence="3">Heterokaryon incompatibility protein-domain-containing protein</fullName>
    </submittedName>
</protein>
<feature type="domain" description="DUF8212" evidence="2">
    <location>
        <begin position="248"/>
        <end position="273"/>
    </location>
</feature>
<keyword evidence="4" id="KW-1185">Reference proteome</keyword>
<dbReference type="GeneID" id="70133594"/>
<dbReference type="OrthoDB" id="20872at2759"/>
<gene>
    <name evidence="3" type="ORF">BKA67DRAFT_591346</name>
</gene>
<name>A0A9P8UUL7_9PEZI</name>
<dbReference type="Proteomes" id="UP000758603">
    <property type="component" value="Unassembled WGS sequence"/>
</dbReference>
<dbReference type="PANTHER" id="PTHR10622">
    <property type="entry name" value="HET DOMAIN-CONTAINING PROTEIN"/>
    <property type="match status" value="1"/>
</dbReference>
<dbReference type="AlphaFoldDB" id="A0A9P8UUL7"/>
<sequence length="385" mass="43944">MRHIDTQTLLLLQPWDAAGMDYAILSHTWGCDEVTFQEWEQVHPSGAIKGQCPHSNKPEHTIKIRQKSGYLKILGACDQARRDGIRYLWCDTICINKESSAELSEAINSMFKWYSNTLICYAYLTDVAPPMSQQRFRRARDIKPRFLSSRWWSRGWTLQELLAPQNVVFFAKDWSPLAHKTEMALSISNSTNIHKLALENRSTIPSFSVAQRMSWAADRTTTVPEDMAYCLLGIFDISIPMLYGEGNNAFRKLQEEIIKRSDDQSIFAWASYTCAIDAWTGAFAESPSSFRGCGSVVYDAEVTKLPFLQTNLGLRLTVACEHTSWASTVLMNYVVTKDKTVWGKLRTFVADFLFGSLFARGMTPYGKDLDRKSHWSACNRRTLYK</sequence>
<evidence type="ECO:0000313" key="4">
    <source>
        <dbReference type="Proteomes" id="UP000758603"/>
    </source>
</evidence>
<dbReference type="InterPro" id="IPR058525">
    <property type="entry name" value="DUF8212"/>
</dbReference>
<accession>A0A9P8UUL7</accession>
<dbReference type="Pfam" id="PF26640">
    <property type="entry name" value="DUF8212"/>
    <property type="match status" value="1"/>
</dbReference>
<organism evidence="3 4">
    <name type="scientific">Truncatella angustata</name>
    <dbReference type="NCBI Taxonomy" id="152316"/>
    <lineage>
        <taxon>Eukaryota</taxon>
        <taxon>Fungi</taxon>
        <taxon>Dikarya</taxon>
        <taxon>Ascomycota</taxon>
        <taxon>Pezizomycotina</taxon>
        <taxon>Sordariomycetes</taxon>
        <taxon>Xylariomycetidae</taxon>
        <taxon>Amphisphaeriales</taxon>
        <taxon>Sporocadaceae</taxon>
        <taxon>Truncatella</taxon>
    </lineage>
</organism>
<dbReference type="EMBL" id="JAGPXC010000002">
    <property type="protein sequence ID" value="KAH6658305.1"/>
    <property type="molecule type" value="Genomic_DNA"/>
</dbReference>
<feature type="domain" description="Heterokaryon incompatibility" evidence="1">
    <location>
        <begin position="22"/>
        <end position="131"/>
    </location>
</feature>
<dbReference type="PANTHER" id="PTHR10622:SF10">
    <property type="entry name" value="HET DOMAIN-CONTAINING PROTEIN"/>
    <property type="match status" value="1"/>
</dbReference>
<evidence type="ECO:0000313" key="3">
    <source>
        <dbReference type="EMBL" id="KAH6658305.1"/>
    </source>
</evidence>
<dbReference type="Pfam" id="PF06985">
    <property type="entry name" value="HET"/>
    <property type="match status" value="1"/>
</dbReference>
<dbReference type="InterPro" id="IPR010730">
    <property type="entry name" value="HET"/>
</dbReference>
<proteinExistence type="predicted"/>
<evidence type="ECO:0000259" key="2">
    <source>
        <dbReference type="Pfam" id="PF26640"/>
    </source>
</evidence>
<reference evidence="3" key="1">
    <citation type="journal article" date="2021" name="Nat. Commun.">
        <title>Genetic determinants of endophytism in the Arabidopsis root mycobiome.</title>
        <authorList>
            <person name="Mesny F."/>
            <person name="Miyauchi S."/>
            <person name="Thiergart T."/>
            <person name="Pickel B."/>
            <person name="Atanasova L."/>
            <person name="Karlsson M."/>
            <person name="Huettel B."/>
            <person name="Barry K.W."/>
            <person name="Haridas S."/>
            <person name="Chen C."/>
            <person name="Bauer D."/>
            <person name="Andreopoulos W."/>
            <person name="Pangilinan J."/>
            <person name="LaButti K."/>
            <person name="Riley R."/>
            <person name="Lipzen A."/>
            <person name="Clum A."/>
            <person name="Drula E."/>
            <person name="Henrissat B."/>
            <person name="Kohler A."/>
            <person name="Grigoriev I.V."/>
            <person name="Martin F.M."/>
            <person name="Hacquard S."/>
        </authorList>
    </citation>
    <scope>NUCLEOTIDE SEQUENCE</scope>
    <source>
        <strain evidence="3">MPI-SDFR-AT-0073</strain>
    </source>
</reference>
<dbReference type="RefSeq" id="XP_045962539.1">
    <property type="nucleotide sequence ID" value="XM_046104703.1"/>
</dbReference>